<organism evidence="2 3">
    <name type="scientific">Cuscuta campestris</name>
    <dbReference type="NCBI Taxonomy" id="132261"/>
    <lineage>
        <taxon>Eukaryota</taxon>
        <taxon>Viridiplantae</taxon>
        <taxon>Streptophyta</taxon>
        <taxon>Embryophyta</taxon>
        <taxon>Tracheophyta</taxon>
        <taxon>Spermatophyta</taxon>
        <taxon>Magnoliopsida</taxon>
        <taxon>eudicotyledons</taxon>
        <taxon>Gunneridae</taxon>
        <taxon>Pentapetalae</taxon>
        <taxon>asterids</taxon>
        <taxon>lamiids</taxon>
        <taxon>Solanales</taxon>
        <taxon>Convolvulaceae</taxon>
        <taxon>Cuscuteae</taxon>
        <taxon>Cuscuta</taxon>
        <taxon>Cuscuta subgen. Grammica</taxon>
        <taxon>Cuscuta sect. Cleistogrammica</taxon>
    </lineage>
</organism>
<feature type="transmembrane region" description="Helical" evidence="1">
    <location>
        <begin position="30"/>
        <end position="49"/>
    </location>
</feature>
<keyword evidence="1" id="KW-1133">Transmembrane helix</keyword>
<evidence type="ECO:0000313" key="2">
    <source>
        <dbReference type="EMBL" id="VFQ95141.1"/>
    </source>
</evidence>
<keyword evidence="1" id="KW-0472">Membrane</keyword>
<dbReference type="AlphaFoldDB" id="A0A484N1J8"/>
<name>A0A484N1J8_9ASTE</name>
<keyword evidence="1" id="KW-0812">Transmembrane</keyword>
<dbReference type="Proteomes" id="UP000595140">
    <property type="component" value="Unassembled WGS sequence"/>
</dbReference>
<dbReference type="PANTHER" id="PTHR33133:SF5">
    <property type="entry name" value="OS08G0107100 PROTEIN"/>
    <property type="match status" value="1"/>
</dbReference>
<reference evidence="2 3" key="1">
    <citation type="submission" date="2018-04" db="EMBL/GenBank/DDBJ databases">
        <authorList>
            <person name="Vogel A."/>
        </authorList>
    </citation>
    <scope>NUCLEOTIDE SEQUENCE [LARGE SCALE GENOMIC DNA]</scope>
</reference>
<feature type="transmembrane region" description="Helical" evidence="1">
    <location>
        <begin position="175"/>
        <end position="208"/>
    </location>
</feature>
<feature type="transmembrane region" description="Helical" evidence="1">
    <location>
        <begin position="142"/>
        <end position="169"/>
    </location>
</feature>
<evidence type="ECO:0000313" key="3">
    <source>
        <dbReference type="Proteomes" id="UP000595140"/>
    </source>
</evidence>
<dbReference type="EMBL" id="OOIL02005566">
    <property type="protein sequence ID" value="VFQ95141.1"/>
    <property type="molecule type" value="Genomic_DNA"/>
</dbReference>
<proteinExistence type="predicted"/>
<protein>
    <submittedName>
        <fullName evidence="2">Uncharacterized protein</fullName>
    </submittedName>
</protein>
<accession>A0A484N1J8</accession>
<gene>
    <name evidence="2" type="ORF">CCAM_LOCUS36917</name>
</gene>
<sequence length="406" mass="45565">MDKEQEEIQFIGFFSIFKESFSLVSTWKKIFFQITSAMIVPLSFIYLAHVEISDLIFTNILRDEYIIDRIQRGTKTYNKISDVLSSEWTAFWLFKIAYFIFFFVLALLSTSAVVYTIASIYTAKDICFKKVMSVVPKVWKRLMVTFLWSFVILFAYNVMAMVIMVLWLVALGPGAVGVLVVTLLMVIYMGGFVYITVIYHLASVVSVLEDVHGVNAMIKSQELIKGKMGISVVIFLLVNMVFFGIHTGNIIKRLCILPGTKLIKGDSMLKLHLARHQADLSLQFQGNFHLITQYQHMVGPCPSSCGHEECPTLRHRSQSRCNDHTECFVDVVKARHHSWCVLAKLTRGTTLTICGRKGDGWGFDVLKGAGVMGACSGSCPVPGSANGNMPGRNDIPPACWITWPNP</sequence>
<feature type="transmembrane region" description="Helical" evidence="1">
    <location>
        <begin position="228"/>
        <end position="245"/>
    </location>
</feature>
<keyword evidence="3" id="KW-1185">Reference proteome</keyword>
<dbReference type="OrthoDB" id="1908649at2759"/>
<feature type="transmembrane region" description="Helical" evidence="1">
    <location>
        <begin position="96"/>
        <end position="121"/>
    </location>
</feature>
<evidence type="ECO:0000256" key="1">
    <source>
        <dbReference type="SAM" id="Phobius"/>
    </source>
</evidence>
<dbReference type="PANTHER" id="PTHR33133">
    <property type="entry name" value="OS08G0107100 PROTEIN-RELATED"/>
    <property type="match status" value="1"/>
</dbReference>